<keyword evidence="3" id="KW-1185">Reference proteome</keyword>
<protein>
    <submittedName>
        <fullName evidence="2">2ed82085-079b-4320-9d3d-b72f241ee540-CDS</fullName>
    </submittedName>
</protein>
<reference evidence="2" key="1">
    <citation type="submission" date="2020-10" db="EMBL/GenBank/DDBJ databases">
        <authorList>
            <person name="Kusch S."/>
        </authorList>
    </citation>
    <scope>NUCLEOTIDE SEQUENCE</scope>
    <source>
        <strain evidence="2">SwB9</strain>
    </source>
</reference>
<organism evidence="2 3">
    <name type="scientific">Sclerotinia trifoliorum</name>
    <dbReference type="NCBI Taxonomy" id="28548"/>
    <lineage>
        <taxon>Eukaryota</taxon>
        <taxon>Fungi</taxon>
        <taxon>Dikarya</taxon>
        <taxon>Ascomycota</taxon>
        <taxon>Pezizomycotina</taxon>
        <taxon>Leotiomycetes</taxon>
        <taxon>Helotiales</taxon>
        <taxon>Sclerotiniaceae</taxon>
        <taxon>Sclerotinia</taxon>
    </lineage>
</organism>
<sequence length="102" mass="11720">MRGNTHRLSNNELSTPTPSTQSPHRLRGIISLTSSRVRTHMGYTSRSQNFSLSSIKESIGELFPEQGIVRPDRYEEALDALEQMRHQVIKEFTTSEQKKRYG</sequence>
<dbReference type="EMBL" id="CAJHIA010000012">
    <property type="protein sequence ID" value="CAD6444630.1"/>
    <property type="molecule type" value="Genomic_DNA"/>
</dbReference>
<evidence type="ECO:0000313" key="2">
    <source>
        <dbReference type="EMBL" id="CAD6444630.1"/>
    </source>
</evidence>
<feature type="compositionally biased region" description="Polar residues" evidence="1">
    <location>
        <begin position="1"/>
        <end position="23"/>
    </location>
</feature>
<comment type="caution">
    <text evidence="2">The sequence shown here is derived from an EMBL/GenBank/DDBJ whole genome shotgun (WGS) entry which is preliminary data.</text>
</comment>
<accession>A0A8H2ZS72</accession>
<gene>
    <name evidence="2" type="ORF">SCLTRI_LOCUS4423</name>
</gene>
<dbReference type="OrthoDB" id="3560344at2759"/>
<dbReference type="AlphaFoldDB" id="A0A8H2ZS72"/>
<name>A0A8H2ZS72_9HELO</name>
<feature type="region of interest" description="Disordered" evidence="1">
    <location>
        <begin position="1"/>
        <end position="26"/>
    </location>
</feature>
<proteinExistence type="predicted"/>
<evidence type="ECO:0000256" key="1">
    <source>
        <dbReference type="SAM" id="MobiDB-lite"/>
    </source>
</evidence>
<evidence type="ECO:0000313" key="3">
    <source>
        <dbReference type="Proteomes" id="UP000624404"/>
    </source>
</evidence>
<dbReference type="Proteomes" id="UP000624404">
    <property type="component" value="Unassembled WGS sequence"/>
</dbReference>